<organism evidence="8">
    <name type="scientific">Soboliphyme baturini</name>
    <dbReference type="NCBI Taxonomy" id="241478"/>
    <lineage>
        <taxon>Eukaryota</taxon>
        <taxon>Metazoa</taxon>
        <taxon>Ecdysozoa</taxon>
        <taxon>Nematoda</taxon>
        <taxon>Enoplea</taxon>
        <taxon>Dorylaimia</taxon>
        <taxon>Dioctophymatida</taxon>
        <taxon>Dioctophymatoidea</taxon>
        <taxon>Soboliphymatidae</taxon>
        <taxon>Soboliphyme</taxon>
    </lineage>
</organism>
<dbReference type="InterPro" id="IPR013128">
    <property type="entry name" value="Peptidase_C1A"/>
</dbReference>
<evidence type="ECO:0000256" key="1">
    <source>
        <dbReference type="ARBA" id="ARBA00008455"/>
    </source>
</evidence>
<dbReference type="Proteomes" id="UP000270296">
    <property type="component" value="Unassembled WGS sequence"/>
</dbReference>
<dbReference type="SUPFAM" id="SSF54001">
    <property type="entry name" value="Cysteine proteinases"/>
    <property type="match status" value="1"/>
</dbReference>
<dbReference type="PANTHER" id="PTHR12411">
    <property type="entry name" value="CYSTEINE PROTEASE FAMILY C1-RELATED"/>
    <property type="match status" value="1"/>
</dbReference>
<dbReference type="InterPro" id="IPR000169">
    <property type="entry name" value="Pept_cys_AS"/>
</dbReference>
<evidence type="ECO:0000256" key="2">
    <source>
        <dbReference type="ARBA" id="ARBA00022670"/>
    </source>
</evidence>
<dbReference type="InterPro" id="IPR038765">
    <property type="entry name" value="Papain-like_cys_pep_sf"/>
</dbReference>
<dbReference type="PROSITE" id="PS00139">
    <property type="entry name" value="THIOL_PROTEASE_CYS"/>
    <property type="match status" value="1"/>
</dbReference>
<dbReference type="GO" id="GO:0008234">
    <property type="term" value="F:cysteine-type peptidase activity"/>
    <property type="evidence" value="ECO:0007669"/>
    <property type="project" value="UniProtKB-KW"/>
</dbReference>
<dbReference type="Pfam" id="PF00112">
    <property type="entry name" value="Peptidase_C1"/>
    <property type="match status" value="1"/>
</dbReference>
<evidence type="ECO:0000256" key="3">
    <source>
        <dbReference type="ARBA" id="ARBA00022801"/>
    </source>
</evidence>
<keyword evidence="4" id="KW-0788">Thiol protease</keyword>
<keyword evidence="3" id="KW-0378">Hydrolase</keyword>
<feature type="domain" description="Peptidase C1A papain C-terminal" evidence="5">
    <location>
        <begin position="67"/>
        <end position="257"/>
    </location>
</feature>
<keyword evidence="2" id="KW-0645">Protease</keyword>
<reference evidence="6 7" key="2">
    <citation type="submission" date="2018-11" db="EMBL/GenBank/DDBJ databases">
        <authorList>
            <consortium name="Pathogen Informatics"/>
        </authorList>
    </citation>
    <scope>NUCLEOTIDE SEQUENCE [LARGE SCALE GENOMIC DNA]</scope>
</reference>
<protein>
    <submittedName>
        <fullName evidence="8">Pept_C1 domain-containing protein</fullName>
    </submittedName>
</protein>
<evidence type="ECO:0000256" key="4">
    <source>
        <dbReference type="ARBA" id="ARBA00022807"/>
    </source>
</evidence>
<dbReference type="WBParaSite" id="SBAD_0000319001-mRNA-1">
    <property type="protein sequence ID" value="SBAD_0000319001-mRNA-1"/>
    <property type="gene ID" value="SBAD_0000319001"/>
</dbReference>
<evidence type="ECO:0000313" key="6">
    <source>
        <dbReference type="EMBL" id="VDO99809.1"/>
    </source>
</evidence>
<dbReference type="Gene3D" id="3.90.70.10">
    <property type="entry name" value="Cysteine proteinases"/>
    <property type="match status" value="1"/>
</dbReference>
<keyword evidence="7" id="KW-1185">Reference proteome</keyword>
<dbReference type="OrthoDB" id="5850821at2759"/>
<dbReference type="GO" id="GO:0006508">
    <property type="term" value="P:proteolysis"/>
    <property type="evidence" value="ECO:0007669"/>
    <property type="project" value="UniProtKB-KW"/>
</dbReference>
<gene>
    <name evidence="6" type="ORF">SBAD_LOCUS3046</name>
</gene>
<comment type="similarity">
    <text evidence="1">Belongs to the peptidase C1 family.</text>
</comment>
<reference evidence="8" key="1">
    <citation type="submission" date="2016-06" db="UniProtKB">
        <authorList>
            <consortium name="WormBaseParasite"/>
        </authorList>
    </citation>
    <scope>IDENTIFICATION</scope>
</reference>
<accession>A0A183IHF1</accession>
<dbReference type="InterPro" id="IPR000668">
    <property type="entry name" value="Peptidase_C1A_C"/>
</dbReference>
<name>A0A183IHF1_9BILA</name>
<dbReference type="AlphaFoldDB" id="A0A183IHF1"/>
<evidence type="ECO:0000313" key="7">
    <source>
        <dbReference type="Proteomes" id="UP000270296"/>
    </source>
</evidence>
<evidence type="ECO:0000259" key="5">
    <source>
        <dbReference type="SMART" id="SM00645"/>
    </source>
</evidence>
<proteinExistence type="inferred from homology"/>
<dbReference type="EMBL" id="UZAM01007537">
    <property type="protein sequence ID" value="VDO99809.1"/>
    <property type="molecule type" value="Genomic_DNA"/>
</dbReference>
<dbReference type="SMART" id="SM00645">
    <property type="entry name" value="Pept_C1"/>
    <property type="match status" value="1"/>
</dbReference>
<evidence type="ECO:0000313" key="8">
    <source>
        <dbReference type="WBParaSite" id="SBAD_0000319001-mRNA-1"/>
    </source>
</evidence>
<sequence>MLRIYSGCDLNILFRGLKRATLARLKTHGLNEYFKGNTEQQMLPATGSLPENISSMPRRRVFAKAALPDNFDAREKWGNCKSVRDIRTQGNCGACWAMSSASVMSDRECIFSNAKYQPLISTEYLLTCCSNCGYGCEGGFPSKAFNFWMNSGIPSGGPFGSGIGCQPYQIGSQWSDSSATPPCIQHCMTDFSLPLEKDKYYALSSYVIVGDDKHYMQEIYENGPVVTTFTVYEDFYYYQSGTSFHHLIAASNGKFIH</sequence>